<comment type="caution">
    <text evidence="1">The sequence shown here is derived from an EMBL/GenBank/DDBJ whole genome shotgun (WGS) entry which is preliminary data.</text>
</comment>
<proteinExistence type="predicted"/>
<evidence type="ECO:0000313" key="1">
    <source>
        <dbReference type="EMBL" id="RCW93961.1"/>
    </source>
</evidence>
<organism evidence="1 2">
    <name type="scientific">Winogradskyella arenosi</name>
    <dbReference type="NCBI Taxonomy" id="533325"/>
    <lineage>
        <taxon>Bacteria</taxon>
        <taxon>Pseudomonadati</taxon>
        <taxon>Bacteroidota</taxon>
        <taxon>Flavobacteriia</taxon>
        <taxon>Flavobacteriales</taxon>
        <taxon>Flavobacteriaceae</taxon>
        <taxon>Winogradskyella</taxon>
    </lineage>
</organism>
<dbReference type="AlphaFoldDB" id="A0A368ZJP3"/>
<evidence type="ECO:0000313" key="2">
    <source>
        <dbReference type="Proteomes" id="UP000253436"/>
    </source>
</evidence>
<dbReference type="Gene3D" id="3.30.450.40">
    <property type="match status" value="1"/>
</dbReference>
<keyword evidence="2" id="KW-1185">Reference proteome</keyword>
<name>A0A368ZJP3_9FLAO</name>
<evidence type="ECO:0008006" key="3">
    <source>
        <dbReference type="Google" id="ProtNLM"/>
    </source>
</evidence>
<gene>
    <name evidence="1" type="ORF">DFQ08_101762</name>
</gene>
<sequence length="792" mass="92272">MDINNHIESPFTIKVSFNKMLERYEELIHADNDFIAGNAKRVLAIAEEHPILREGFSEFSVFKTHEKEIEGILQDAFNPLLTQNEIKTAALPFYNFVFNPSERFKSILKSAGEDFELEIRNMPTEQTYIIACSIILNFCYGYSLNFKRPFFYEIPDEHGVMHYYKILYNADFTEIKPKPGAPKITQADYDELIDNFDNIDLWKEKFPPNSYEFEGFIISNMFDVTDDQSISNIKSGLIKEVKGKDRNFLNNFQEIFRSLLGLKSIKVGFSMYVKETDSFERVYGVGVNSYLLNELETAHCSDALCNWSYNQLLVEKKYFSVSDVKRALAKNDKQPPHIKVLDQQNIQSAIFAPIANENGLMGILEIVSEKPKVLNSINANKLEDVMPFIESAIERSKTEEANLIEAVIQKECTSIHSSVYWRFVEEAKSYIRAQTNKNESATFKKITFDNVYPLYGQIDVKGSSDARNSATQKDLLLQLNLAKKILQKSIDEKNLPIYEQVMFQVSEFGKDLTTNFKVDSEHEISLYLKNEIKPIFELIAKTQQALQPDIEDYFNKIDSDLGVIYYYRKHYDDTVKLINRNMSSLLDEKQIEAQRMYPHFFERFKTDGVEHNMYIGESITKEDSFDMLYLYNLRLWQLQVMCEMENQYYHGQHEYPTALEVASMILVFNQPLSVRFRMDEKRFDVDGTYNARYEVVKKRVDKAFIKGTEERITQAGKITIVYSQKEDEAEYVRYIKFLQSKNVLADDLEFIELEDLQGVTGLKALRVSLLYHKDHDEKNFYTYDDLMTTIAS</sequence>
<dbReference type="Proteomes" id="UP000253436">
    <property type="component" value="Unassembled WGS sequence"/>
</dbReference>
<protein>
    <recommendedName>
        <fullName evidence="3">GAF domain-containing protein</fullName>
    </recommendedName>
</protein>
<dbReference type="OrthoDB" id="627374at2"/>
<dbReference type="SUPFAM" id="SSF55781">
    <property type="entry name" value="GAF domain-like"/>
    <property type="match status" value="1"/>
</dbReference>
<dbReference type="InterPro" id="IPR029016">
    <property type="entry name" value="GAF-like_dom_sf"/>
</dbReference>
<dbReference type="EMBL" id="QPJO01000001">
    <property type="protein sequence ID" value="RCW93961.1"/>
    <property type="molecule type" value="Genomic_DNA"/>
</dbReference>
<reference evidence="1 2" key="1">
    <citation type="submission" date="2018-07" db="EMBL/GenBank/DDBJ databases">
        <title>Genomic Encyclopedia of Type Strains, Phase III (KMG-III): the genomes of soil and plant-associated and newly described type strains.</title>
        <authorList>
            <person name="Whitman W."/>
        </authorList>
    </citation>
    <scope>NUCLEOTIDE SEQUENCE [LARGE SCALE GENOMIC DNA]</scope>
    <source>
        <strain evidence="1 2">CECT 7958</strain>
    </source>
</reference>
<accession>A0A368ZJP3</accession>